<dbReference type="EMBL" id="QGGY01000005">
    <property type="protein sequence ID" value="PWJ76200.1"/>
    <property type="molecule type" value="Genomic_DNA"/>
</dbReference>
<sequence length="154" mass="16663">MNFNDCLCGPIKPCESFSYAQFGVQSSPPSNSNIPMSVIFQEGSQIILMDTEIVLVPGFLYLIDFIFLATPEADSYMQITPKINGALKLLYSFFAPTGSASRNTSASGSFTIPVPEDNTTLTFNLTYPATVRNIDISGAVSVTALHKLKKEGCC</sequence>
<reference evidence="1 2" key="1">
    <citation type="submission" date="2018-05" db="EMBL/GenBank/DDBJ databases">
        <authorList>
            <person name="Goeker M."/>
            <person name="Huntemann M."/>
            <person name="Clum A."/>
            <person name="Pillay M."/>
            <person name="Palaniappan K."/>
            <person name="Varghese N."/>
            <person name="Mikhailova N."/>
            <person name="Stamatis D."/>
            <person name="Reddy T."/>
            <person name="Daum C."/>
            <person name="Shapiro N."/>
            <person name="Ivanova N."/>
            <person name="Kyrpides N."/>
            <person name="Woyke T."/>
        </authorList>
    </citation>
    <scope>NUCLEOTIDE SEQUENCE [LARGE SCALE GENOMIC DNA]</scope>
    <source>
        <strain evidence="1 2">DSM 26524</strain>
    </source>
</reference>
<protein>
    <submittedName>
        <fullName evidence="1">Uncharacterized protein</fullName>
    </submittedName>
</protein>
<proteinExistence type="predicted"/>
<accession>A0AB73T519</accession>
<evidence type="ECO:0000313" key="2">
    <source>
        <dbReference type="Proteomes" id="UP000245412"/>
    </source>
</evidence>
<dbReference type="AlphaFoldDB" id="A0AB73T519"/>
<gene>
    <name evidence="1" type="ORF">C7383_105236</name>
</gene>
<organism evidence="1 2">
    <name type="scientific">Murimonas intestini</name>
    <dbReference type="NCBI Taxonomy" id="1337051"/>
    <lineage>
        <taxon>Bacteria</taxon>
        <taxon>Bacillati</taxon>
        <taxon>Bacillota</taxon>
        <taxon>Clostridia</taxon>
        <taxon>Lachnospirales</taxon>
        <taxon>Lachnospiraceae</taxon>
        <taxon>Murimonas</taxon>
    </lineage>
</organism>
<evidence type="ECO:0000313" key="1">
    <source>
        <dbReference type="EMBL" id="PWJ76200.1"/>
    </source>
</evidence>
<name>A0AB73T519_9FIRM</name>
<dbReference type="RefSeq" id="WP_257497619.1">
    <property type="nucleotide sequence ID" value="NZ_JANKBI010000003.1"/>
</dbReference>
<keyword evidence="2" id="KW-1185">Reference proteome</keyword>
<dbReference type="Proteomes" id="UP000245412">
    <property type="component" value="Unassembled WGS sequence"/>
</dbReference>
<comment type="caution">
    <text evidence="1">The sequence shown here is derived from an EMBL/GenBank/DDBJ whole genome shotgun (WGS) entry which is preliminary data.</text>
</comment>